<dbReference type="EMBL" id="JAGKHQ010000015">
    <property type="protein sequence ID" value="KAG7497722.1"/>
    <property type="molecule type" value="Genomic_DNA"/>
</dbReference>
<evidence type="ECO:0000256" key="1">
    <source>
        <dbReference type="SAM" id="MobiDB-lite"/>
    </source>
</evidence>
<accession>A0AAV6QX97</accession>
<keyword evidence="3" id="KW-1185">Reference proteome</keyword>
<gene>
    <name evidence="2" type="ORF">JOB18_042766</name>
</gene>
<dbReference type="AlphaFoldDB" id="A0AAV6QX97"/>
<protein>
    <submittedName>
        <fullName evidence="2">Uncharacterized protein</fullName>
    </submittedName>
</protein>
<sequence length="78" mass="8664">MYFLFPVNVQDNSQKIGVTRKVASRHTPATQTQTRPLRQLQPQPPGPPGSSNHSHGSETRRCNQRNSPTLSAAEQRGE</sequence>
<organism evidence="2 3">
    <name type="scientific">Solea senegalensis</name>
    <name type="common">Senegalese sole</name>
    <dbReference type="NCBI Taxonomy" id="28829"/>
    <lineage>
        <taxon>Eukaryota</taxon>
        <taxon>Metazoa</taxon>
        <taxon>Chordata</taxon>
        <taxon>Craniata</taxon>
        <taxon>Vertebrata</taxon>
        <taxon>Euteleostomi</taxon>
        <taxon>Actinopterygii</taxon>
        <taxon>Neopterygii</taxon>
        <taxon>Teleostei</taxon>
        <taxon>Neoteleostei</taxon>
        <taxon>Acanthomorphata</taxon>
        <taxon>Carangaria</taxon>
        <taxon>Pleuronectiformes</taxon>
        <taxon>Pleuronectoidei</taxon>
        <taxon>Soleidae</taxon>
        <taxon>Solea</taxon>
    </lineage>
</organism>
<evidence type="ECO:0000313" key="2">
    <source>
        <dbReference type="EMBL" id="KAG7497722.1"/>
    </source>
</evidence>
<feature type="compositionally biased region" description="Low complexity" evidence="1">
    <location>
        <begin position="27"/>
        <end position="41"/>
    </location>
</feature>
<comment type="caution">
    <text evidence="2">The sequence shown here is derived from an EMBL/GenBank/DDBJ whole genome shotgun (WGS) entry which is preliminary data.</text>
</comment>
<dbReference type="Proteomes" id="UP000693946">
    <property type="component" value="Linkage Group LG3"/>
</dbReference>
<evidence type="ECO:0000313" key="3">
    <source>
        <dbReference type="Proteomes" id="UP000693946"/>
    </source>
</evidence>
<proteinExistence type="predicted"/>
<name>A0AAV6QX97_SOLSE</name>
<feature type="region of interest" description="Disordered" evidence="1">
    <location>
        <begin position="1"/>
        <end position="78"/>
    </location>
</feature>
<reference evidence="2 3" key="1">
    <citation type="journal article" date="2021" name="Sci. Rep.">
        <title>Chromosome anchoring in Senegalese sole (Solea senegalensis) reveals sex-associated markers and genome rearrangements in flatfish.</title>
        <authorList>
            <person name="Guerrero-Cozar I."/>
            <person name="Gomez-Garrido J."/>
            <person name="Berbel C."/>
            <person name="Martinez-Blanch J.F."/>
            <person name="Alioto T."/>
            <person name="Claros M.G."/>
            <person name="Gagnaire P.A."/>
            <person name="Manchado M."/>
        </authorList>
    </citation>
    <scope>NUCLEOTIDE SEQUENCE [LARGE SCALE GENOMIC DNA]</scope>
    <source>
        <strain evidence="2">Sse05_10M</strain>
    </source>
</reference>